<dbReference type="EMBL" id="JBBLZC010000003">
    <property type="protein sequence ID" value="MEK0082332.1"/>
    <property type="molecule type" value="Genomic_DNA"/>
</dbReference>
<gene>
    <name evidence="3" type="ORF">U1T56_04170</name>
</gene>
<dbReference type="SUPFAM" id="SSF46894">
    <property type="entry name" value="C-terminal effector domain of the bipartite response regulators"/>
    <property type="match status" value="1"/>
</dbReference>
<dbReference type="RefSeq" id="WP_418158186.1">
    <property type="nucleotide sequence ID" value="NZ_JBBLZC010000003.1"/>
</dbReference>
<dbReference type="PROSITE" id="PS50043">
    <property type="entry name" value="HTH_LUXR_2"/>
    <property type="match status" value="1"/>
</dbReference>
<dbReference type="CDD" id="cd06170">
    <property type="entry name" value="LuxR_C_like"/>
    <property type="match status" value="1"/>
</dbReference>
<name>A0ABU8XME0_9PROT</name>
<dbReference type="Gene3D" id="3.40.50.2300">
    <property type="match status" value="1"/>
</dbReference>
<dbReference type="PANTHER" id="PTHR43214:SF42">
    <property type="entry name" value="TRANSCRIPTIONAL REGULATORY PROTEIN DESR"/>
    <property type="match status" value="1"/>
</dbReference>
<dbReference type="SMART" id="SM00421">
    <property type="entry name" value="HTH_LUXR"/>
    <property type="match status" value="1"/>
</dbReference>
<dbReference type="Pfam" id="PF00196">
    <property type="entry name" value="GerE"/>
    <property type="match status" value="1"/>
</dbReference>
<reference evidence="3 4" key="1">
    <citation type="submission" date="2024-01" db="EMBL/GenBank/DDBJ databases">
        <title>Multi-omics insights into the function and evolution of sodium benzoate biodegradation pathways in Benzoatithermus flavus gen. nov., sp. nov. from hot spring.</title>
        <authorList>
            <person name="Hu C.-J."/>
            <person name="Li W.-J."/>
        </authorList>
    </citation>
    <scope>NUCLEOTIDE SEQUENCE [LARGE SCALE GENOMIC DNA]</scope>
    <source>
        <strain evidence="3 4">SYSU G07066</strain>
    </source>
</reference>
<dbReference type="PROSITE" id="PS00622">
    <property type="entry name" value="HTH_LUXR_1"/>
    <property type="match status" value="1"/>
</dbReference>
<keyword evidence="4" id="KW-1185">Reference proteome</keyword>
<feature type="domain" description="HTH luxR-type" evidence="2">
    <location>
        <begin position="164"/>
        <end position="229"/>
    </location>
</feature>
<dbReference type="PANTHER" id="PTHR43214">
    <property type="entry name" value="TWO-COMPONENT RESPONSE REGULATOR"/>
    <property type="match status" value="1"/>
</dbReference>
<keyword evidence="1" id="KW-0238">DNA-binding</keyword>
<organism evidence="3 4">
    <name type="scientific">Benzoatithermus flavus</name>
    <dbReference type="NCBI Taxonomy" id="3108223"/>
    <lineage>
        <taxon>Bacteria</taxon>
        <taxon>Pseudomonadati</taxon>
        <taxon>Pseudomonadota</taxon>
        <taxon>Alphaproteobacteria</taxon>
        <taxon>Geminicoccales</taxon>
        <taxon>Geminicoccaceae</taxon>
        <taxon>Benzoatithermus</taxon>
    </lineage>
</organism>
<evidence type="ECO:0000313" key="4">
    <source>
        <dbReference type="Proteomes" id="UP001375743"/>
    </source>
</evidence>
<sequence length="249" mass="26878">MLPSRQQSRSRTGVAVVAELPLRRAGTLDFVRLHAHAPARAFDGAADLLAQGPAVLSRLFCVILNVGSRSVAGAANGGPIGQLRRALPDGVAIVVLSDREEIEEIVAAFHYGARGFIPSSFEPEVASEALGIVLAGGTFFPASALLRLRRAEPRLAVDRQKPETCRKGDHWPPRQLAVLKLLVQGKVNKEIAHELGIEESTVKIHVWHLMRRLGVSNRTQAALRTRQLGILGHEPGKEPRAVEEHAAAA</sequence>
<evidence type="ECO:0000256" key="1">
    <source>
        <dbReference type="ARBA" id="ARBA00023125"/>
    </source>
</evidence>
<accession>A0ABU8XME0</accession>
<dbReference type="Proteomes" id="UP001375743">
    <property type="component" value="Unassembled WGS sequence"/>
</dbReference>
<evidence type="ECO:0000313" key="3">
    <source>
        <dbReference type="EMBL" id="MEK0082332.1"/>
    </source>
</evidence>
<dbReference type="PRINTS" id="PR00038">
    <property type="entry name" value="HTHLUXR"/>
</dbReference>
<dbReference type="InterPro" id="IPR039420">
    <property type="entry name" value="WalR-like"/>
</dbReference>
<protein>
    <submittedName>
        <fullName evidence="3">Response regulator transcription factor</fullName>
    </submittedName>
</protein>
<comment type="caution">
    <text evidence="3">The sequence shown here is derived from an EMBL/GenBank/DDBJ whole genome shotgun (WGS) entry which is preliminary data.</text>
</comment>
<proteinExistence type="predicted"/>
<evidence type="ECO:0000259" key="2">
    <source>
        <dbReference type="PROSITE" id="PS50043"/>
    </source>
</evidence>
<dbReference type="InterPro" id="IPR016032">
    <property type="entry name" value="Sig_transdc_resp-reg_C-effctor"/>
</dbReference>
<dbReference type="InterPro" id="IPR000792">
    <property type="entry name" value="Tscrpt_reg_LuxR_C"/>
</dbReference>